<proteinExistence type="predicted"/>
<protein>
    <recommendedName>
        <fullName evidence="2">Amine oxidase domain-containing protein</fullName>
    </recommendedName>
</protein>
<accession>A0ABR4A5X1</accession>
<dbReference type="Gene3D" id="3.50.50.60">
    <property type="entry name" value="FAD/NAD(P)-binding domain"/>
    <property type="match status" value="1"/>
</dbReference>
<evidence type="ECO:0000313" key="3">
    <source>
        <dbReference type="EMBL" id="KAL2040840.1"/>
    </source>
</evidence>
<keyword evidence="4" id="KW-1185">Reference proteome</keyword>
<dbReference type="InterPro" id="IPR050464">
    <property type="entry name" value="Zeta_carotene_desat/Oxidored"/>
</dbReference>
<dbReference type="Pfam" id="PF01593">
    <property type="entry name" value="Amino_oxidase"/>
    <property type="match status" value="1"/>
</dbReference>
<dbReference type="InterPro" id="IPR036188">
    <property type="entry name" value="FAD/NAD-bd_sf"/>
</dbReference>
<name>A0ABR4A5X1_9LECA</name>
<feature type="region of interest" description="Disordered" evidence="1">
    <location>
        <begin position="142"/>
        <end position="168"/>
    </location>
</feature>
<dbReference type="PANTHER" id="PTHR42923:SF17">
    <property type="entry name" value="AMINE OXIDASE DOMAIN-CONTAINING PROTEIN"/>
    <property type="match status" value="1"/>
</dbReference>
<reference evidence="3 4" key="1">
    <citation type="submission" date="2024-09" db="EMBL/GenBank/DDBJ databases">
        <title>Rethinking Asexuality: The Enigmatic Case of Functional Sexual Genes in Lepraria (Stereocaulaceae).</title>
        <authorList>
            <person name="Doellman M."/>
            <person name="Sun Y."/>
            <person name="Barcenas-Pena A."/>
            <person name="Lumbsch H.T."/>
            <person name="Grewe F."/>
        </authorList>
    </citation>
    <scope>NUCLEOTIDE SEQUENCE [LARGE SCALE GENOMIC DNA]</scope>
    <source>
        <strain evidence="3 4">Mercado 3170</strain>
    </source>
</reference>
<dbReference type="SUPFAM" id="SSF51905">
    <property type="entry name" value="FAD/NAD(P)-binding domain"/>
    <property type="match status" value="1"/>
</dbReference>
<dbReference type="Proteomes" id="UP001590950">
    <property type="component" value="Unassembled WGS sequence"/>
</dbReference>
<dbReference type="Gene3D" id="1.10.3110.10">
    <property type="entry name" value="protoporphyrinogen ix oxidase, domain 3"/>
    <property type="match status" value="1"/>
</dbReference>
<feature type="domain" description="Amine oxidase" evidence="2">
    <location>
        <begin position="15"/>
        <end position="293"/>
    </location>
</feature>
<gene>
    <name evidence="3" type="ORF">N7G274_006298</name>
</gene>
<evidence type="ECO:0000259" key="2">
    <source>
        <dbReference type="Pfam" id="PF01593"/>
    </source>
</evidence>
<sequence length="509" mass="57222">MRDKKKVAIVGSGCTGIAALWALKSTDHEVHLYEAEDRLGGHTNSVPFKHGDKTVNVDTGFIVMNSATYPNFIAFLKEVGISPVPTEMTFGVSRDQGLFEWAGTSLSSIFAQKASLLQPRMWHMIFDIIRFNQFALDLLSDEDESEEDPSGAEGPAKHTQKTPKQQSIGEYLDQENYSEAFRNNYLIPMTASVWSTSPDKASLEFPAITLIRFMWNHHLLTTVAARPTWMTIMGGSKQYIDAVMADFPRERVHLRTGIESLRILNNGQIALQRMDRKREVYDHVVLATHGDQAMEIIRDVATPAETEIMSGFKTSENSAVLHSDLSLMPLRPIAWSSWNYITTSPSPTTAPSVCLTYWMNLLQHIPSSVYGDVLVTLNPLHPPRKDLTQGTWTYHHPLYDAAAIRSQKLLPRIQNIRGISYAGAWTKYGFHEDGFSSGLKVAVEHLGAELPFEFVDSTFSRGRRPVLSWMDYLVRAFVRVVQLIILVVGWTISWIPSRGDSIAHGKTQR</sequence>
<evidence type="ECO:0000313" key="4">
    <source>
        <dbReference type="Proteomes" id="UP001590950"/>
    </source>
</evidence>
<dbReference type="PANTHER" id="PTHR42923">
    <property type="entry name" value="PROTOPORPHYRINOGEN OXIDASE"/>
    <property type="match status" value="1"/>
</dbReference>
<organism evidence="3 4">
    <name type="scientific">Stereocaulon virgatum</name>
    <dbReference type="NCBI Taxonomy" id="373712"/>
    <lineage>
        <taxon>Eukaryota</taxon>
        <taxon>Fungi</taxon>
        <taxon>Dikarya</taxon>
        <taxon>Ascomycota</taxon>
        <taxon>Pezizomycotina</taxon>
        <taxon>Lecanoromycetes</taxon>
        <taxon>OSLEUM clade</taxon>
        <taxon>Lecanoromycetidae</taxon>
        <taxon>Lecanorales</taxon>
        <taxon>Lecanorineae</taxon>
        <taxon>Stereocaulaceae</taxon>
        <taxon>Stereocaulon</taxon>
    </lineage>
</organism>
<evidence type="ECO:0000256" key="1">
    <source>
        <dbReference type="SAM" id="MobiDB-lite"/>
    </source>
</evidence>
<dbReference type="InterPro" id="IPR002937">
    <property type="entry name" value="Amino_oxidase"/>
</dbReference>
<comment type="caution">
    <text evidence="3">The sequence shown here is derived from an EMBL/GenBank/DDBJ whole genome shotgun (WGS) entry which is preliminary data.</text>
</comment>
<dbReference type="EMBL" id="JBEFKJ010000019">
    <property type="protein sequence ID" value="KAL2040840.1"/>
    <property type="molecule type" value="Genomic_DNA"/>
</dbReference>
<dbReference type="Gene3D" id="3.90.660.20">
    <property type="entry name" value="Protoporphyrinogen oxidase, mitochondrial, domain 2"/>
    <property type="match status" value="1"/>
</dbReference>